<comment type="caution">
    <text evidence="2">The sequence shown here is derived from an EMBL/GenBank/DDBJ whole genome shotgun (WGS) entry which is preliminary data.</text>
</comment>
<feature type="signal peptide" evidence="1">
    <location>
        <begin position="1"/>
        <end position="23"/>
    </location>
</feature>
<evidence type="ECO:0000313" key="3">
    <source>
        <dbReference type="Proteomes" id="UP000537161"/>
    </source>
</evidence>
<proteinExistence type="predicted"/>
<dbReference type="InterPro" id="IPR008979">
    <property type="entry name" value="Galactose-bd-like_sf"/>
</dbReference>
<gene>
    <name evidence="2" type="ORF">FHR21_000908</name>
</gene>
<sequence>MPRLRLLLAPLLATALAAQDLSADVLEGERATLAESPIASSNFPTFVHNLNTGGNDERESKGAIATNSVRHAPGHQSCVELPAVR</sequence>
<dbReference type="Gene3D" id="2.60.120.260">
    <property type="entry name" value="Galactose-binding domain-like"/>
    <property type="match status" value="1"/>
</dbReference>
<reference evidence="2 3" key="1">
    <citation type="submission" date="2020-08" db="EMBL/GenBank/DDBJ databases">
        <title>Genomic Encyclopedia of Type Strains, Phase IV (KMG-IV): sequencing the most valuable type-strain genomes for metagenomic binning, comparative biology and taxonomic classification.</title>
        <authorList>
            <person name="Goeker M."/>
        </authorList>
    </citation>
    <scope>NUCLEOTIDE SEQUENCE [LARGE SCALE GENOMIC DNA]</scope>
    <source>
        <strain evidence="2 3">DSM 27163</strain>
    </source>
</reference>
<evidence type="ECO:0000313" key="2">
    <source>
        <dbReference type="EMBL" id="MBB5705575.1"/>
    </source>
</evidence>
<keyword evidence="3" id="KW-1185">Reference proteome</keyword>
<name>A0A7W9B3H0_9SPHN</name>
<evidence type="ECO:0000256" key="1">
    <source>
        <dbReference type="SAM" id="SignalP"/>
    </source>
</evidence>
<keyword evidence="1" id="KW-0732">Signal</keyword>
<protein>
    <submittedName>
        <fullName evidence="2">Putative acyl esterase</fullName>
    </submittedName>
</protein>
<feature type="chain" id="PRO_5031472243" evidence="1">
    <location>
        <begin position="24"/>
        <end position="85"/>
    </location>
</feature>
<accession>A0A7W9B3H0</accession>
<dbReference type="Proteomes" id="UP000537161">
    <property type="component" value="Unassembled WGS sequence"/>
</dbReference>
<dbReference type="AlphaFoldDB" id="A0A7W9B3H0"/>
<dbReference type="SUPFAM" id="SSF49785">
    <property type="entry name" value="Galactose-binding domain-like"/>
    <property type="match status" value="1"/>
</dbReference>
<organism evidence="2 3">
    <name type="scientific">Sphingopyxis panaciterrulae</name>
    <dbReference type="NCBI Taxonomy" id="462372"/>
    <lineage>
        <taxon>Bacteria</taxon>
        <taxon>Pseudomonadati</taxon>
        <taxon>Pseudomonadota</taxon>
        <taxon>Alphaproteobacteria</taxon>
        <taxon>Sphingomonadales</taxon>
        <taxon>Sphingomonadaceae</taxon>
        <taxon>Sphingopyxis</taxon>
    </lineage>
</organism>
<dbReference type="RefSeq" id="WP_184095768.1">
    <property type="nucleotide sequence ID" value="NZ_JACIJH010000002.1"/>
</dbReference>
<dbReference type="EMBL" id="JACIJH010000002">
    <property type="protein sequence ID" value="MBB5705575.1"/>
    <property type="molecule type" value="Genomic_DNA"/>
</dbReference>